<gene>
    <name evidence="2" type="ORF">QFZ34_004621</name>
</gene>
<keyword evidence="3" id="KW-1185">Reference proteome</keyword>
<evidence type="ECO:0000313" key="2">
    <source>
        <dbReference type="EMBL" id="MDQ0999439.1"/>
    </source>
</evidence>
<proteinExistence type="predicted"/>
<accession>A0ABU0SF95</accession>
<feature type="domain" description="AB hydrolase-1" evidence="1">
    <location>
        <begin position="28"/>
        <end position="234"/>
    </location>
</feature>
<dbReference type="InterPro" id="IPR029058">
    <property type="entry name" value="AB_hydrolase_fold"/>
</dbReference>
<comment type="caution">
    <text evidence="2">The sequence shown here is derived from an EMBL/GenBank/DDBJ whole genome shotgun (WGS) entry which is preliminary data.</text>
</comment>
<evidence type="ECO:0000313" key="3">
    <source>
        <dbReference type="Proteomes" id="UP001237780"/>
    </source>
</evidence>
<sequence length="293" mass="32533">MQEIAFKAEDGFPLRGTVFSGPGQKPAVLISSAAAVPDSFYRHFANRLLELGASHVLTYDYRGVAKSQVPKGWKPRLHMKDWAVLDMPAALDELKKASGNKPIVGIGHSFGGVALGLCNRSVDFERYTTLASLSGYYRNTAEPIAVFARMNLLGVPLTYPLGRLPKWSGIGEALPGSIFRDWARWCRNRNFLFEDPKVPEARHFSAVEIPVLGIGINDDPWGTPRAVRLFLERLVNADVHELWLSPENRADQIGHLGYFRKTRAETLWPDVMGWLLNGTLPTNAIKRVGARAA</sequence>
<name>A0ABU0SF95_9HYPH</name>
<evidence type="ECO:0000259" key="1">
    <source>
        <dbReference type="Pfam" id="PF12697"/>
    </source>
</evidence>
<dbReference type="GO" id="GO:0016787">
    <property type="term" value="F:hydrolase activity"/>
    <property type="evidence" value="ECO:0007669"/>
    <property type="project" value="UniProtKB-KW"/>
</dbReference>
<dbReference type="SUPFAM" id="SSF53474">
    <property type="entry name" value="alpha/beta-Hydrolases"/>
    <property type="match status" value="1"/>
</dbReference>
<dbReference type="InterPro" id="IPR017208">
    <property type="entry name" value="UCP037442_abhydr"/>
</dbReference>
<dbReference type="PIRSF" id="PIRSF037442">
    <property type="entry name" value="UCP037442_abhydr"/>
    <property type="match status" value="1"/>
</dbReference>
<organism evidence="2 3">
    <name type="scientific">Phyllobacterium ifriqiyense</name>
    <dbReference type="NCBI Taxonomy" id="314238"/>
    <lineage>
        <taxon>Bacteria</taxon>
        <taxon>Pseudomonadati</taxon>
        <taxon>Pseudomonadota</taxon>
        <taxon>Alphaproteobacteria</taxon>
        <taxon>Hyphomicrobiales</taxon>
        <taxon>Phyllobacteriaceae</taxon>
        <taxon>Phyllobacterium</taxon>
    </lineage>
</organism>
<dbReference type="Gene3D" id="3.40.50.1820">
    <property type="entry name" value="alpha/beta hydrolase"/>
    <property type="match status" value="1"/>
</dbReference>
<protein>
    <submittedName>
        <fullName evidence="2">Alpha/beta hydrolase</fullName>
    </submittedName>
</protein>
<dbReference type="EMBL" id="JAUSZT010000003">
    <property type="protein sequence ID" value="MDQ0999439.1"/>
    <property type="molecule type" value="Genomic_DNA"/>
</dbReference>
<dbReference type="InterPro" id="IPR000073">
    <property type="entry name" value="AB_hydrolase_1"/>
</dbReference>
<dbReference type="RefSeq" id="WP_307285735.1">
    <property type="nucleotide sequence ID" value="NZ_JAUSZT010000003.1"/>
</dbReference>
<reference evidence="2 3" key="1">
    <citation type="submission" date="2023-07" db="EMBL/GenBank/DDBJ databases">
        <title>Comparative genomics of wheat-associated soil bacteria to identify genetic determinants of phenazine resistance.</title>
        <authorList>
            <person name="Mouncey N."/>
        </authorList>
    </citation>
    <scope>NUCLEOTIDE SEQUENCE [LARGE SCALE GENOMIC DNA]</scope>
    <source>
        <strain evidence="2 3">W4I11</strain>
    </source>
</reference>
<dbReference type="Proteomes" id="UP001237780">
    <property type="component" value="Unassembled WGS sequence"/>
</dbReference>
<keyword evidence="2" id="KW-0378">Hydrolase</keyword>
<dbReference type="Pfam" id="PF12697">
    <property type="entry name" value="Abhydrolase_6"/>
    <property type="match status" value="1"/>
</dbReference>